<keyword evidence="11" id="KW-1185">Reference proteome</keyword>
<comment type="similarity">
    <text evidence="2">Belongs to the prenylcysteine oxidase family.</text>
</comment>
<dbReference type="Gene3D" id="3.50.50.60">
    <property type="entry name" value="FAD/NAD(P)-binding domain"/>
    <property type="match status" value="1"/>
</dbReference>
<organism evidence="10 11">
    <name type="scientific">Thielaviopsis punctulata</name>
    <dbReference type="NCBI Taxonomy" id="72032"/>
    <lineage>
        <taxon>Eukaryota</taxon>
        <taxon>Fungi</taxon>
        <taxon>Dikarya</taxon>
        <taxon>Ascomycota</taxon>
        <taxon>Pezizomycotina</taxon>
        <taxon>Sordariomycetes</taxon>
        <taxon>Hypocreomycetidae</taxon>
        <taxon>Microascales</taxon>
        <taxon>Ceratocystidaceae</taxon>
        <taxon>Thielaviopsis</taxon>
    </lineage>
</organism>
<evidence type="ECO:0000256" key="6">
    <source>
        <dbReference type="ARBA" id="ARBA00023002"/>
    </source>
</evidence>
<dbReference type="PANTHER" id="PTHR15944">
    <property type="entry name" value="FARNESYLCYSTEINE LYASE"/>
    <property type="match status" value="1"/>
</dbReference>
<evidence type="ECO:0000256" key="2">
    <source>
        <dbReference type="ARBA" id="ARBA00009967"/>
    </source>
</evidence>
<evidence type="ECO:0000259" key="9">
    <source>
        <dbReference type="Pfam" id="PF07156"/>
    </source>
</evidence>
<comment type="cofactor">
    <cofactor evidence="1">
        <name>FAD</name>
        <dbReference type="ChEBI" id="CHEBI:57692"/>
    </cofactor>
</comment>
<dbReference type="InterPro" id="IPR017046">
    <property type="entry name" value="Prenylcysteine_Oxase1"/>
</dbReference>
<evidence type="ECO:0000256" key="3">
    <source>
        <dbReference type="ARBA" id="ARBA00022630"/>
    </source>
</evidence>
<dbReference type="PIRSF" id="PIRSF036292">
    <property type="entry name" value="Prenylcysteine_oxidase"/>
    <property type="match status" value="1"/>
</dbReference>
<dbReference type="PANTHER" id="PTHR15944:SF0">
    <property type="entry name" value="PRENYLCYSTEINE LYASE DOMAIN-CONTAINING PROTEIN"/>
    <property type="match status" value="1"/>
</dbReference>
<evidence type="ECO:0000256" key="1">
    <source>
        <dbReference type="ARBA" id="ARBA00001974"/>
    </source>
</evidence>
<dbReference type="Proteomes" id="UP000033483">
    <property type="component" value="Unassembled WGS sequence"/>
</dbReference>
<keyword evidence="6" id="KW-0560">Oxidoreductase</keyword>
<dbReference type="OrthoDB" id="437369at2759"/>
<keyword evidence="4 8" id="KW-0732">Signal</keyword>
<dbReference type="InterPro" id="IPR036188">
    <property type="entry name" value="FAD/NAD-bd_sf"/>
</dbReference>
<evidence type="ECO:0000313" key="10">
    <source>
        <dbReference type="EMBL" id="KKA30303.1"/>
    </source>
</evidence>
<comment type="caution">
    <text evidence="10">The sequence shown here is derived from an EMBL/GenBank/DDBJ whole genome shotgun (WGS) entry which is preliminary data.</text>
</comment>
<feature type="chain" id="PRO_5002482764" description="Prenylcysteine lyase domain-containing protein" evidence="8">
    <location>
        <begin position="21"/>
        <end position="526"/>
    </location>
</feature>
<keyword evidence="3" id="KW-0285">Flavoprotein</keyword>
<dbReference type="GO" id="GO:0030328">
    <property type="term" value="P:prenylcysteine catabolic process"/>
    <property type="evidence" value="ECO:0007669"/>
    <property type="project" value="InterPro"/>
</dbReference>
<sequence length="526" mass="57860">MKILLLSSALFAASVNCTRANTDATPQVKNVAIIGAGAGGSSAAYHLRKFADESGVAVNITVFEKSDRIGGRTLTVNAWGNRLIPVELGASIFVEANLIMCEAVGALNLTYKNPELGEDGGEIGVWNGENFVLKEKQDDFTWFDYARLFWRYGLAPLKTKSLVKKTIDRFLKMYEGPHFPFASLNQVAQDLELNKLTGVTGTQFLKANGIGTAYTSDIIQASTRVNYASNLDFIHGLETMVSMAPEGALQVNGGNWKVFARMVEESGAQVFQNTSVTSIKSVEGTDKLTTRYTLSTTDFSNSALHNMADDTMYDEVIIAAPFQFSNIEVADDMFLQPIDQIPYMKLHVTLFATPLRLSSAYFGLKEGEETPSVVLTTLHPSDTTKPGPKGAGKAGFYSISILRQAMNPQTGEMEYLWKIFSPEVVTPEFLSEILGAKVPKLFTGSNNEASPITWYYPHIFYSYPIEYPRVTFQDPSLNKGLWYTSGMESFISTMETSALMGKNVAKLIVDGYTGQKQHSSSKLDEL</sequence>
<dbReference type="AlphaFoldDB" id="A0A0F4ZKC5"/>
<reference evidence="10 11" key="1">
    <citation type="submission" date="2015-03" db="EMBL/GenBank/DDBJ databases">
        <authorList>
            <person name="Radwan O."/>
            <person name="Al-Naeli F.A."/>
            <person name="Rendon G.A."/>
            <person name="Fields C."/>
        </authorList>
    </citation>
    <scope>NUCLEOTIDE SEQUENCE [LARGE SCALE GENOMIC DNA]</scope>
    <source>
        <strain evidence="10">CR-DP1</strain>
    </source>
</reference>
<name>A0A0F4ZKC5_9PEZI</name>
<dbReference type="Pfam" id="PF07156">
    <property type="entry name" value="Prenylcys_lyase"/>
    <property type="match status" value="1"/>
</dbReference>
<proteinExistence type="inferred from homology"/>
<evidence type="ECO:0000256" key="5">
    <source>
        <dbReference type="ARBA" id="ARBA00022827"/>
    </source>
</evidence>
<keyword evidence="5" id="KW-0274">FAD</keyword>
<evidence type="ECO:0000313" key="11">
    <source>
        <dbReference type="Proteomes" id="UP000033483"/>
    </source>
</evidence>
<gene>
    <name evidence="10" type="ORF">TD95_005368</name>
</gene>
<evidence type="ECO:0000256" key="4">
    <source>
        <dbReference type="ARBA" id="ARBA00022729"/>
    </source>
</evidence>
<dbReference type="GO" id="GO:0001735">
    <property type="term" value="F:prenylcysteine oxidase activity"/>
    <property type="evidence" value="ECO:0007669"/>
    <property type="project" value="InterPro"/>
</dbReference>
<accession>A0A0F4ZKC5</accession>
<dbReference type="InterPro" id="IPR010795">
    <property type="entry name" value="Prenylcys_lyase"/>
</dbReference>
<dbReference type="SUPFAM" id="SSF51905">
    <property type="entry name" value="FAD/NAD(P)-binding domain"/>
    <property type="match status" value="1"/>
</dbReference>
<evidence type="ECO:0000256" key="8">
    <source>
        <dbReference type="SAM" id="SignalP"/>
    </source>
</evidence>
<feature type="signal peptide" evidence="8">
    <location>
        <begin position="1"/>
        <end position="20"/>
    </location>
</feature>
<dbReference type="GO" id="GO:0030327">
    <property type="term" value="P:prenylated protein catabolic process"/>
    <property type="evidence" value="ECO:0007669"/>
    <property type="project" value="TreeGrafter"/>
</dbReference>
<protein>
    <recommendedName>
        <fullName evidence="9">Prenylcysteine lyase domain-containing protein</fullName>
    </recommendedName>
</protein>
<dbReference type="Pfam" id="PF13450">
    <property type="entry name" value="NAD_binding_8"/>
    <property type="match status" value="1"/>
</dbReference>
<evidence type="ECO:0000256" key="7">
    <source>
        <dbReference type="ARBA" id="ARBA00023180"/>
    </source>
</evidence>
<dbReference type="EMBL" id="LAEV01000440">
    <property type="protein sequence ID" value="KKA30303.1"/>
    <property type="molecule type" value="Genomic_DNA"/>
</dbReference>
<feature type="domain" description="Prenylcysteine lyase" evidence="9">
    <location>
        <begin position="137"/>
        <end position="517"/>
    </location>
</feature>
<keyword evidence="7" id="KW-0325">Glycoprotein</keyword>